<accession>A0ABW4AVW2</accession>
<dbReference type="InterPro" id="IPR009057">
    <property type="entry name" value="Homeodomain-like_sf"/>
</dbReference>
<evidence type="ECO:0000256" key="3">
    <source>
        <dbReference type="ARBA" id="ARBA00023163"/>
    </source>
</evidence>
<evidence type="ECO:0000256" key="1">
    <source>
        <dbReference type="ARBA" id="ARBA00023015"/>
    </source>
</evidence>
<evidence type="ECO:0000256" key="2">
    <source>
        <dbReference type="ARBA" id="ARBA00023125"/>
    </source>
</evidence>
<evidence type="ECO:0000313" key="5">
    <source>
        <dbReference type="EMBL" id="MFD1382074.1"/>
    </source>
</evidence>
<keyword evidence="6" id="KW-1185">Reference proteome</keyword>
<dbReference type="EMBL" id="JBHTMN010000003">
    <property type="protein sequence ID" value="MFD1382074.1"/>
    <property type="molecule type" value="Genomic_DNA"/>
</dbReference>
<keyword evidence="3" id="KW-0804">Transcription</keyword>
<dbReference type="InterPro" id="IPR009594">
    <property type="entry name" value="Tscrpt_reg_HTH_AraC_N"/>
</dbReference>
<dbReference type="RefSeq" id="WP_377364703.1">
    <property type="nucleotide sequence ID" value="NZ_JBHTMN010000003.1"/>
</dbReference>
<gene>
    <name evidence="5" type="ORF">ACFQ45_01760</name>
</gene>
<dbReference type="PANTHER" id="PTHR43436">
    <property type="entry name" value="ARAC-FAMILY TRANSCRIPTIONAL REGULATOR"/>
    <property type="match status" value="1"/>
</dbReference>
<dbReference type="PROSITE" id="PS01124">
    <property type="entry name" value="HTH_ARAC_FAMILY_2"/>
    <property type="match status" value="1"/>
</dbReference>
<feature type="domain" description="HTH araC/xylS-type" evidence="4">
    <location>
        <begin position="193"/>
        <end position="290"/>
    </location>
</feature>
<dbReference type="InterPro" id="IPR037923">
    <property type="entry name" value="HTH-like"/>
</dbReference>
<proteinExistence type="predicted"/>
<evidence type="ECO:0000313" key="6">
    <source>
        <dbReference type="Proteomes" id="UP001597059"/>
    </source>
</evidence>
<keyword evidence="2" id="KW-0238">DNA-binding</keyword>
<dbReference type="PANTHER" id="PTHR43436:SF1">
    <property type="entry name" value="TRANSCRIPTIONAL REGULATORY PROTEIN"/>
    <property type="match status" value="1"/>
</dbReference>
<dbReference type="SUPFAM" id="SSF46689">
    <property type="entry name" value="Homeodomain-like"/>
    <property type="match status" value="2"/>
</dbReference>
<reference evidence="6" key="1">
    <citation type="journal article" date="2019" name="Int. J. Syst. Evol. Microbiol.">
        <title>The Global Catalogue of Microorganisms (GCM) 10K type strain sequencing project: providing services to taxonomists for standard genome sequencing and annotation.</title>
        <authorList>
            <consortium name="The Broad Institute Genomics Platform"/>
            <consortium name="The Broad Institute Genome Sequencing Center for Infectious Disease"/>
            <person name="Wu L."/>
            <person name="Ma J."/>
        </authorList>
    </citation>
    <scope>NUCLEOTIDE SEQUENCE [LARGE SCALE GENOMIC DNA]</scope>
    <source>
        <strain evidence="6">JCM 30774</strain>
    </source>
</reference>
<evidence type="ECO:0000259" key="4">
    <source>
        <dbReference type="PROSITE" id="PS01124"/>
    </source>
</evidence>
<dbReference type="Pfam" id="PF12833">
    <property type="entry name" value="HTH_18"/>
    <property type="match status" value="1"/>
</dbReference>
<name>A0ABW4AVW2_9GAMM</name>
<dbReference type="InterPro" id="IPR018060">
    <property type="entry name" value="HTH_AraC"/>
</dbReference>
<protein>
    <submittedName>
        <fullName evidence="5">AraC family transcriptional regulator N-terminal domain-containing protein</fullName>
    </submittedName>
</protein>
<dbReference type="SUPFAM" id="SSF51215">
    <property type="entry name" value="Regulatory protein AraC"/>
    <property type="match status" value="1"/>
</dbReference>
<dbReference type="Pfam" id="PF06719">
    <property type="entry name" value="AraC_N"/>
    <property type="match status" value="1"/>
</dbReference>
<dbReference type="PROSITE" id="PS00041">
    <property type="entry name" value="HTH_ARAC_FAMILY_1"/>
    <property type="match status" value="1"/>
</dbReference>
<sequence length="296" mass="33481">MTANLQPLIDQIRRYTSGDGTHLTPLKSMSFFTRSKPSTCDANIYKPSLIVTLQGEKQLHIFGETCVFKPGDCLITAVDMPMLSNMVKATKEEPYVCVIFELDTDAAADLITEMDIPTASPPDKTSPAVSITSVSDDILDIIKRSLSLLDNPRDIPVLYPMLERELIYRLLTSEQGSRLKHSCVLDSSSHKISRAIKYLNQNYRETIRVEELAELVNMSVSSMHSHFKAVTTLTPLQYQKQLRLQEARRLIVRTSDVSSSAYQVGYESASQFSRDYSRLFGLPPSQDKMRQQQEYQ</sequence>
<comment type="caution">
    <text evidence="5">The sequence shown here is derived from an EMBL/GenBank/DDBJ whole genome shotgun (WGS) entry which is preliminary data.</text>
</comment>
<dbReference type="Gene3D" id="1.10.10.60">
    <property type="entry name" value="Homeodomain-like"/>
    <property type="match status" value="2"/>
</dbReference>
<organism evidence="5 6">
    <name type="scientific">Rhodanobacter aciditrophus</name>
    <dbReference type="NCBI Taxonomy" id="1623218"/>
    <lineage>
        <taxon>Bacteria</taxon>
        <taxon>Pseudomonadati</taxon>
        <taxon>Pseudomonadota</taxon>
        <taxon>Gammaproteobacteria</taxon>
        <taxon>Lysobacterales</taxon>
        <taxon>Rhodanobacteraceae</taxon>
        <taxon>Rhodanobacter</taxon>
    </lineage>
</organism>
<dbReference type="Proteomes" id="UP001597059">
    <property type="component" value="Unassembled WGS sequence"/>
</dbReference>
<keyword evidence="1" id="KW-0805">Transcription regulation</keyword>
<dbReference type="InterPro" id="IPR018062">
    <property type="entry name" value="HTH_AraC-typ_CS"/>
</dbReference>
<dbReference type="SMART" id="SM00342">
    <property type="entry name" value="HTH_ARAC"/>
    <property type="match status" value="1"/>
</dbReference>